<sequence length="83" mass="9228">MGDFREVVPKKPPMEKSVEITRWQGTSGANGFLRSACPTAWLAFGFPRAIAMFLYVDICPLGICLVNSYTLLANDVGGIWMHY</sequence>
<organism evidence="1">
    <name type="scientific">Harvfovirus sp</name>
    <dbReference type="NCBI Taxonomy" id="2487768"/>
    <lineage>
        <taxon>Viruses</taxon>
        <taxon>Varidnaviria</taxon>
        <taxon>Bamfordvirae</taxon>
        <taxon>Nucleocytoviricota</taxon>
        <taxon>Megaviricetes</taxon>
        <taxon>Imitervirales</taxon>
        <taxon>Mimiviridae</taxon>
        <taxon>Klosneuvirinae</taxon>
    </lineage>
</organism>
<dbReference type="EMBL" id="MK072295">
    <property type="protein sequence ID" value="AYV81701.1"/>
    <property type="molecule type" value="Genomic_DNA"/>
</dbReference>
<accession>A0A3G5A630</accession>
<gene>
    <name evidence="1" type="ORF">Harvfovirus53_11</name>
</gene>
<name>A0A3G5A630_9VIRU</name>
<protein>
    <submittedName>
        <fullName evidence="1">Uncharacterized protein</fullName>
    </submittedName>
</protein>
<evidence type="ECO:0000313" key="1">
    <source>
        <dbReference type="EMBL" id="AYV81701.1"/>
    </source>
</evidence>
<proteinExistence type="predicted"/>
<reference evidence="1" key="1">
    <citation type="submission" date="2018-10" db="EMBL/GenBank/DDBJ databases">
        <title>Hidden diversity of soil giant viruses.</title>
        <authorList>
            <person name="Schulz F."/>
            <person name="Alteio L."/>
            <person name="Goudeau D."/>
            <person name="Ryan E.M."/>
            <person name="Malmstrom R.R."/>
            <person name="Blanchard J."/>
            <person name="Woyke T."/>
        </authorList>
    </citation>
    <scope>NUCLEOTIDE SEQUENCE</scope>
    <source>
        <strain evidence="1">HAV1</strain>
    </source>
</reference>